<dbReference type="SUPFAM" id="SSF53067">
    <property type="entry name" value="Actin-like ATPase domain"/>
    <property type="match status" value="2"/>
</dbReference>
<dbReference type="GO" id="GO:0016462">
    <property type="term" value="F:pyrophosphatase activity"/>
    <property type="evidence" value="ECO:0007669"/>
    <property type="project" value="TreeGrafter"/>
</dbReference>
<reference evidence="3" key="1">
    <citation type="submission" date="2023-03" db="EMBL/GenBank/DDBJ databases">
        <authorList>
            <person name="Cleenwerck I."/>
        </authorList>
    </citation>
    <scope>NUCLEOTIDE SEQUENCE</scope>
    <source>
        <strain evidence="3">LMG 32879</strain>
    </source>
</reference>
<proteinExistence type="predicted"/>
<evidence type="ECO:0000313" key="4">
    <source>
        <dbReference type="Proteomes" id="UP001176960"/>
    </source>
</evidence>
<feature type="domain" description="Ppx/GppA phosphatase N-terminal" evidence="2">
    <location>
        <begin position="56"/>
        <end position="355"/>
    </location>
</feature>
<dbReference type="InterPro" id="IPR043129">
    <property type="entry name" value="ATPase_NBD"/>
</dbReference>
<feature type="region of interest" description="Disordered" evidence="1">
    <location>
        <begin position="357"/>
        <end position="381"/>
    </location>
</feature>
<dbReference type="Proteomes" id="UP001176960">
    <property type="component" value="Unassembled WGS sequence"/>
</dbReference>
<dbReference type="RefSeq" id="WP_289841175.1">
    <property type="nucleotide sequence ID" value="NZ_CATKSH010000009.1"/>
</dbReference>
<dbReference type="InterPro" id="IPR050273">
    <property type="entry name" value="GppA/Ppx_hydrolase"/>
</dbReference>
<dbReference type="EMBL" id="CATKSH010000009">
    <property type="protein sequence ID" value="CAI9120924.1"/>
    <property type="molecule type" value="Genomic_DNA"/>
</dbReference>
<dbReference type="InterPro" id="IPR003695">
    <property type="entry name" value="Ppx_GppA_N"/>
</dbReference>
<dbReference type="Gene3D" id="3.30.420.40">
    <property type="match status" value="1"/>
</dbReference>
<sequence length="381" mass="41677">MKNSYDNMPDKTRESPAHNAAQPRKNRGLGDGSAYFAALDLGTNNCRLMIGERGSVGVRVVDSFNRSVRLGEGLQSSGALSEEAMVRAINALHVCAARIRHWPVQAIRGVATEACRRAVNGKEFLSRVHRETGIILDLISPREEAELAMESCGVLLHANNHRRSRGLLFDIGGGSTEIAWLRLDPTRRAQDLSGTVSIPCGVITIAESFRPPAPGADAAEHEHYYESMVRHVIAQLSGFEDVHQIRREIQRRNVAMLGTSGTITTLAGVALGLPRYNRQAVDGVTLTDTAALEAIDILRDLEAAEEPPHPCIGIDRSTYVLPGCAIFEAIHRLWPVDNIIVADRGLRDGLLARMARDGDAMRRSRPRPSRDGYPSARIVAH</sequence>
<dbReference type="AlphaFoldDB" id="A0AA35UWE9"/>
<gene>
    <name evidence="3" type="ORF">LMG32879_001765</name>
</gene>
<evidence type="ECO:0000313" key="3">
    <source>
        <dbReference type="EMBL" id="CAI9120924.1"/>
    </source>
</evidence>
<feature type="region of interest" description="Disordered" evidence="1">
    <location>
        <begin position="1"/>
        <end position="28"/>
    </location>
</feature>
<comment type="caution">
    <text evidence="3">The sequence shown here is derived from an EMBL/GenBank/DDBJ whole genome shotgun (WGS) entry which is preliminary data.</text>
</comment>
<accession>A0AA35UWE9</accession>
<evidence type="ECO:0000259" key="2">
    <source>
        <dbReference type="Pfam" id="PF02541"/>
    </source>
</evidence>
<dbReference type="CDD" id="cd24054">
    <property type="entry name" value="ASKHA_NBD_AaPPX-GppA_MtPPX2-like"/>
    <property type="match status" value="1"/>
</dbReference>
<name>A0AA35UWE9_9PROT</name>
<protein>
    <submittedName>
        <fullName evidence="3">Ppx/GppA phosphatase family protein</fullName>
    </submittedName>
</protein>
<dbReference type="Pfam" id="PF02541">
    <property type="entry name" value="Ppx-GppA"/>
    <property type="match status" value="1"/>
</dbReference>
<organism evidence="3 4">
    <name type="scientific">Brytella acorum</name>
    <dbReference type="NCBI Taxonomy" id="2959299"/>
    <lineage>
        <taxon>Bacteria</taxon>
        <taxon>Pseudomonadati</taxon>
        <taxon>Pseudomonadota</taxon>
        <taxon>Alphaproteobacteria</taxon>
        <taxon>Acetobacterales</taxon>
        <taxon>Acetobacteraceae</taxon>
        <taxon>Brytella</taxon>
    </lineage>
</organism>
<dbReference type="PANTHER" id="PTHR30005:SF0">
    <property type="entry name" value="RETROGRADE REGULATION PROTEIN 2"/>
    <property type="match status" value="1"/>
</dbReference>
<evidence type="ECO:0000256" key="1">
    <source>
        <dbReference type="SAM" id="MobiDB-lite"/>
    </source>
</evidence>
<dbReference type="Gene3D" id="3.30.420.150">
    <property type="entry name" value="Exopolyphosphatase. Domain 2"/>
    <property type="match status" value="1"/>
</dbReference>
<dbReference type="PANTHER" id="PTHR30005">
    <property type="entry name" value="EXOPOLYPHOSPHATASE"/>
    <property type="match status" value="1"/>
</dbReference>
<keyword evidence="4" id="KW-1185">Reference proteome</keyword>